<comment type="caution">
    <text evidence="4">The sequence shown here is derived from an EMBL/GenBank/DDBJ whole genome shotgun (WGS) entry which is preliminary data.</text>
</comment>
<dbReference type="SMART" id="SM00248">
    <property type="entry name" value="ANK"/>
    <property type="match status" value="5"/>
</dbReference>
<evidence type="ECO:0000313" key="4">
    <source>
        <dbReference type="EMBL" id="KAL2066885.1"/>
    </source>
</evidence>
<evidence type="ECO:0000256" key="2">
    <source>
        <dbReference type="ARBA" id="ARBA00023043"/>
    </source>
</evidence>
<reference evidence="4 5" key="1">
    <citation type="journal article" date="2024" name="Commun. Biol.">
        <title>Comparative genomic analysis of thermophilic fungi reveals convergent evolutionary adaptations and gene losses.</title>
        <authorList>
            <person name="Steindorff A.S."/>
            <person name="Aguilar-Pontes M.V."/>
            <person name="Robinson A.J."/>
            <person name="Andreopoulos B."/>
            <person name="LaButti K."/>
            <person name="Kuo A."/>
            <person name="Mondo S."/>
            <person name="Riley R."/>
            <person name="Otillar R."/>
            <person name="Haridas S."/>
            <person name="Lipzen A."/>
            <person name="Grimwood J."/>
            <person name="Schmutz J."/>
            <person name="Clum A."/>
            <person name="Reid I.D."/>
            <person name="Moisan M.C."/>
            <person name="Butler G."/>
            <person name="Nguyen T.T.M."/>
            <person name="Dewar K."/>
            <person name="Conant G."/>
            <person name="Drula E."/>
            <person name="Henrissat B."/>
            <person name="Hansel C."/>
            <person name="Singer S."/>
            <person name="Hutchinson M.I."/>
            <person name="de Vries R.P."/>
            <person name="Natvig D.O."/>
            <person name="Powell A.J."/>
            <person name="Tsang A."/>
            <person name="Grigoriev I.V."/>
        </authorList>
    </citation>
    <scope>NUCLEOTIDE SEQUENCE [LARGE SCALE GENOMIC DNA]</scope>
    <source>
        <strain evidence="4 5">CBS 494.80</strain>
    </source>
</reference>
<dbReference type="SUPFAM" id="SSF48403">
    <property type="entry name" value="Ankyrin repeat"/>
    <property type="match status" value="1"/>
</dbReference>
<sequence length="554" mass="62337">MLQENQHMVCCRSSWFAKPLRRPASSGLAPMTLCSSPLSSLRRSSRWTTCLRTQELRSSFVHHEQDERNSVLISLKPQNLNVVMDVLNFPIEILHKILLHAVISRGIQRVLRLKLVCKRFDELLQPALFESKLLDESETYPKRGSELFVLNLWQIRRTYGVEKMWHSYLLYRVKNETDPGVGRFVEIRQVAESFCSHTDAEMETMLDVVCWLAIERGSFAPGYFQAWCYSESECKPNPNLNLLSVAAYMGSIDLAKSLLQEGLCPTRDNCIFLSPMHQAALTGNSEMLRLFQEHLPDFEKTTRPVDSRQDADWRAKTGPGSINGAVMNGNMDIIRLAVYPPSRAEPDSTDFAGQPFGALDYATVPNDRGWDLYLTLYCVKTWEAFQYIDAFFSKPALSDESGSALLLARYTELANVDMVQHILDAGIDVDGGKKKQNCNPLGIAARCGHEDLVDLFLERGADPKYSRMQQNGCPLFCAAASGSLPIYRKLIDHGAFDKEICESTLDTAIQLEHTAMVKYILGLLDLSLEERRAAARRATKKGLESMALLVSGTT</sequence>
<dbReference type="EMBL" id="JAZHXI010000010">
    <property type="protein sequence ID" value="KAL2066885.1"/>
    <property type="molecule type" value="Genomic_DNA"/>
</dbReference>
<feature type="repeat" description="ANK" evidence="3">
    <location>
        <begin position="436"/>
        <end position="468"/>
    </location>
</feature>
<dbReference type="InterPro" id="IPR036770">
    <property type="entry name" value="Ankyrin_rpt-contain_sf"/>
</dbReference>
<keyword evidence="5" id="KW-1185">Reference proteome</keyword>
<protein>
    <submittedName>
        <fullName evidence="4">Uncharacterized protein</fullName>
    </submittedName>
</protein>
<evidence type="ECO:0000256" key="3">
    <source>
        <dbReference type="PROSITE-ProRule" id="PRU00023"/>
    </source>
</evidence>
<dbReference type="Gene3D" id="1.25.40.20">
    <property type="entry name" value="Ankyrin repeat-containing domain"/>
    <property type="match status" value="2"/>
</dbReference>
<accession>A0ABR4CAB4</accession>
<dbReference type="Proteomes" id="UP001595075">
    <property type="component" value="Unassembled WGS sequence"/>
</dbReference>
<dbReference type="PANTHER" id="PTHR24198">
    <property type="entry name" value="ANKYRIN REPEAT AND PROTEIN KINASE DOMAIN-CONTAINING PROTEIN"/>
    <property type="match status" value="1"/>
</dbReference>
<keyword evidence="2 3" id="KW-0040">ANK repeat</keyword>
<evidence type="ECO:0000256" key="1">
    <source>
        <dbReference type="ARBA" id="ARBA00022737"/>
    </source>
</evidence>
<dbReference type="PROSITE" id="PS50088">
    <property type="entry name" value="ANK_REPEAT"/>
    <property type="match status" value="1"/>
</dbReference>
<name>A0ABR4CAB4_9HELO</name>
<keyword evidence="1" id="KW-0677">Repeat</keyword>
<dbReference type="Pfam" id="PF00023">
    <property type="entry name" value="Ank"/>
    <property type="match status" value="1"/>
</dbReference>
<evidence type="ECO:0000313" key="5">
    <source>
        <dbReference type="Proteomes" id="UP001595075"/>
    </source>
</evidence>
<dbReference type="PROSITE" id="PS50297">
    <property type="entry name" value="ANK_REP_REGION"/>
    <property type="match status" value="1"/>
</dbReference>
<dbReference type="InterPro" id="IPR002110">
    <property type="entry name" value="Ankyrin_rpt"/>
</dbReference>
<proteinExistence type="predicted"/>
<dbReference type="PANTHER" id="PTHR24198:SF165">
    <property type="entry name" value="ANKYRIN REPEAT-CONTAINING PROTEIN-RELATED"/>
    <property type="match status" value="1"/>
</dbReference>
<gene>
    <name evidence="4" type="ORF">VTL71DRAFT_1309</name>
</gene>
<organism evidence="4 5">
    <name type="scientific">Oculimacula yallundae</name>
    <dbReference type="NCBI Taxonomy" id="86028"/>
    <lineage>
        <taxon>Eukaryota</taxon>
        <taxon>Fungi</taxon>
        <taxon>Dikarya</taxon>
        <taxon>Ascomycota</taxon>
        <taxon>Pezizomycotina</taxon>
        <taxon>Leotiomycetes</taxon>
        <taxon>Helotiales</taxon>
        <taxon>Ploettnerulaceae</taxon>
        <taxon>Oculimacula</taxon>
    </lineage>
</organism>